<dbReference type="EMBL" id="DRLI01000066">
    <property type="protein sequence ID" value="HHM01706.1"/>
    <property type="molecule type" value="Genomic_DNA"/>
</dbReference>
<keyword evidence="1" id="KW-0805">Transcription regulation</keyword>
<dbReference type="GO" id="GO:0000976">
    <property type="term" value="F:transcription cis-regulatory region binding"/>
    <property type="evidence" value="ECO:0007669"/>
    <property type="project" value="TreeGrafter"/>
</dbReference>
<evidence type="ECO:0000256" key="4">
    <source>
        <dbReference type="PROSITE-ProRule" id="PRU00335"/>
    </source>
</evidence>
<evidence type="ECO:0000256" key="3">
    <source>
        <dbReference type="ARBA" id="ARBA00023163"/>
    </source>
</evidence>
<dbReference type="InterPro" id="IPR009057">
    <property type="entry name" value="Homeodomain-like_sf"/>
</dbReference>
<comment type="caution">
    <text evidence="6">The sequence shown here is derived from an EMBL/GenBank/DDBJ whole genome shotgun (WGS) entry which is preliminary data.</text>
</comment>
<feature type="domain" description="HTH tetR-type" evidence="5">
    <location>
        <begin position="12"/>
        <end position="72"/>
    </location>
</feature>
<protein>
    <submittedName>
        <fullName evidence="6">TetR/AcrR family transcriptional regulator</fullName>
    </submittedName>
</protein>
<keyword evidence="2 4" id="KW-0238">DNA-binding</keyword>
<evidence type="ECO:0000259" key="5">
    <source>
        <dbReference type="PROSITE" id="PS50977"/>
    </source>
</evidence>
<feature type="DNA-binding region" description="H-T-H motif" evidence="4">
    <location>
        <begin position="35"/>
        <end position="54"/>
    </location>
</feature>
<evidence type="ECO:0000313" key="6">
    <source>
        <dbReference type="EMBL" id="HHM01706.1"/>
    </source>
</evidence>
<gene>
    <name evidence="6" type="ORF">ENJ15_01740</name>
</gene>
<dbReference type="SUPFAM" id="SSF48498">
    <property type="entry name" value="Tetracyclin repressor-like, C-terminal domain"/>
    <property type="match status" value="1"/>
</dbReference>
<dbReference type="InterPro" id="IPR025996">
    <property type="entry name" value="MT1864/Rv1816-like_C"/>
</dbReference>
<dbReference type="InterPro" id="IPR050109">
    <property type="entry name" value="HTH-type_TetR-like_transc_reg"/>
</dbReference>
<organism evidence="6">
    <name type="scientific">Caldithrix abyssi</name>
    <dbReference type="NCBI Taxonomy" id="187145"/>
    <lineage>
        <taxon>Bacteria</taxon>
        <taxon>Pseudomonadati</taxon>
        <taxon>Calditrichota</taxon>
        <taxon>Calditrichia</taxon>
        <taxon>Calditrichales</taxon>
        <taxon>Calditrichaceae</taxon>
        <taxon>Caldithrix</taxon>
    </lineage>
</organism>
<dbReference type="PRINTS" id="PR00455">
    <property type="entry name" value="HTHTETR"/>
</dbReference>
<dbReference type="GO" id="GO:0003700">
    <property type="term" value="F:DNA-binding transcription factor activity"/>
    <property type="evidence" value="ECO:0007669"/>
    <property type="project" value="TreeGrafter"/>
</dbReference>
<dbReference type="Proteomes" id="UP000885771">
    <property type="component" value="Unassembled WGS sequence"/>
</dbReference>
<dbReference type="Gene3D" id="1.10.357.10">
    <property type="entry name" value="Tetracycline Repressor, domain 2"/>
    <property type="match status" value="1"/>
</dbReference>
<keyword evidence="3" id="KW-0804">Transcription</keyword>
<dbReference type="SUPFAM" id="SSF46689">
    <property type="entry name" value="Homeodomain-like"/>
    <property type="match status" value="1"/>
</dbReference>
<dbReference type="Pfam" id="PF00440">
    <property type="entry name" value="TetR_N"/>
    <property type="match status" value="1"/>
</dbReference>
<evidence type="ECO:0000256" key="1">
    <source>
        <dbReference type="ARBA" id="ARBA00023015"/>
    </source>
</evidence>
<dbReference type="PROSITE" id="PS01081">
    <property type="entry name" value="HTH_TETR_1"/>
    <property type="match status" value="1"/>
</dbReference>
<evidence type="ECO:0000256" key="2">
    <source>
        <dbReference type="ARBA" id="ARBA00023125"/>
    </source>
</evidence>
<dbReference type="Gene3D" id="1.10.10.60">
    <property type="entry name" value="Homeodomain-like"/>
    <property type="match status" value="1"/>
</dbReference>
<accession>A0A7V5RN93</accession>
<dbReference type="InterPro" id="IPR036271">
    <property type="entry name" value="Tet_transcr_reg_TetR-rel_C_sf"/>
</dbReference>
<name>A0A7V5RN93_CALAY</name>
<dbReference type="InterPro" id="IPR001647">
    <property type="entry name" value="HTH_TetR"/>
</dbReference>
<dbReference type="AlphaFoldDB" id="A0A7V5RN93"/>
<sequence length="211" mass="24139">MGIAERKEREKQQRRNDIIDAAERLFFKKGFEHTTMEQVAEEAELSKGTLYLYFKSKEDLYLAINVRGMKILQEMFLSAVKKGKTGIEKTENIGRAYYAFSREYPDYFSAMIYYESKNIPDQAEDSCFQSCEEQGMRTLQIVAEAISSGMEDGTIRSDMDPLMVATILWGHTTGMIQILAIKEVHLRDVHNVNINELVETSLALTSRGLKP</sequence>
<dbReference type="Pfam" id="PF13305">
    <property type="entry name" value="TetR_C_33"/>
    <property type="match status" value="1"/>
</dbReference>
<dbReference type="InterPro" id="IPR023772">
    <property type="entry name" value="DNA-bd_HTH_TetR-type_CS"/>
</dbReference>
<proteinExistence type="predicted"/>
<dbReference type="PANTHER" id="PTHR30055:SF234">
    <property type="entry name" value="HTH-TYPE TRANSCRIPTIONAL REGULATOR BETI"/>
    <property type="match status" value="1"/>
</dbReference>
<reference evidence="6" key="1">
    <citation type="journal article" date="2020" name="mSystems">
        <title>Genome- and Community-Level Interaction Insights into Carbon Utilization and Element Cycling Functions of Hydrothermarchaeota in Hydrothermal Sediment.</title>
        <authorList>
            <person name="Zhou Z."/>
            <person name="Liu Y."/>
            <person name="Xu W."/>
            <person name="Pan J."/>
            <person name="Luo Z.H."/>
            <person name="Li M."/>
        </authorList>
    </citation>
    <scope>NUCLEOTIDE SEQUENCE [LARGE SCALE GENOMIC DNA]</scope>
    <source>
        <strain evidence="6">HyVt-460</strain>
    </source>
</reference>
<dbReference type="PANTHER" id="PTHR30055">
    <property type="entry name" value="HTH-TYPE TRANSCRIPTIONAL REGULATOR RUTR"/>
    <property type="match status" value="1"/>
</dbReference>
<dbReference type="PROSITE" id="PS50977">
    <property type="entry name" value="HTH_TETR_2"/>
    <property type="match status" value="1"/>
</dbReference>
<dbReference type="FunFam" id="1.10.10.60:FF:000141">
    <property type="entry name" value="TetR family transcriptional regulator"/>
    <property type="match status" value="1"/>
</dbReference>